<reference evidence="2 3" key="1">
    <citation type="journal article" date="2012" name="J. Bacteriol.">
        <title>Genome Sequence of the Pattern-Forming Social Bacterium Paenibacillus dendritiformis C454 Chiral Morphotype.</title>
        <authorList>
            <person name="Sirota-Madi A."/>
            <person name="Olender T."/>
            <person name="Helman Y."/>
            <person name="Brainis I."/>
            <person name="Finkelshtein A."/>
            <person name="Roth D."/>
            <person name="Hagai E."/>
            <person name="Leshkowitz D."/>
            <person name="Brodsky L."/>
            <person name="Galatenko V."/>
            <person name="Nikolaev V."/>
            <person name="Gutnick D.L."/>
            <person name="Lancet D."/>
            <person name="Ben-Jacob E."/>
        </authorList>
    </citation>
    <scope>NUCLEOTIDE SEQUENCE [LARGE SCALE GENOMIC DNA]</scope>
    <source>
        <strain evidence="2 3">C454</strain>
    </source>
</reference>
<accession>H3S9C1</accession>
<keyword evidence="1" id="KW-1133">Transmembrane helix</keyword>
<evidence type="ECO:0000313" key="2">
    <source>
        <dbReference type="EMBL" id="EHQ64369.1"/>
    </source>
</evidence>
<name>H3S9C1_9BACL</name>
<dbReference type="EMBL" id="AHKH01000001">
    <property type="protein sequence ID" value="EHQ64369.1"/>
    <property type="molecule type" value="Genomic_DNA"/>
</dbReference>
<gene>
    <name evidence="2" type="ORF">PDENDC454_00605</name>
</gene>
<keyword evidence="3" id="KW-1185">Reference proteome</keyword>
<comment type="caution">
    <text evidence="2">The sequence shown here is derived from an EMBL/GenBank/DDBJ whole genome shotgun (WGS) entry which is preliminary data.</text>
</comment>
<dbReference type="Proteomes" id="UP000003900">
    <property type="component" value="Unassembled WGS sequence"/>
</dbReference>
<evidence type="ECO:0000313" key="3">
    <source>
        <dbReference type="Proteomes" id="UP000003900"/>
    </source>
</evidence>
<keyword evidence="1" id="KW-0812">Transmembrane</keyword>
<keyword evidence="1" id="KW-0472">Membrane</keyword>
<organism evidence="2 3">
    <name type="scientific">Paenibacillus dendritiformis C454</name>
    <dbReference type="NCBI Taxonomy" id="1131935"/>
    <lineage>
        <taxon>Bacteria</taxon>
        <taxon>Bacillati</taxon>
        <taxon>Bacillota</taxon>
        <taxon>Bacilli</taxon>
        <taxon>Bacillales</taxon>
        <taxon>Paenibacillaceae</taxon>
        <taxon>Paenibacillus</taxon>
    </lineage>
</organism>
<dbReference type="AlphaFoldDB" id="H3S9C1"/>
<sequence>MLICQPCRKRVLETLQFGFIGKENGYGLLELLRQIVFQRDYRKIQNVQLELLILIFIVDLFYMQDLEVMQRLNHLIMR</sequence>
<proteinExistence type="predicted"/>
<evidence type="ECO:0000256" key="1">
    <source>
        <dbReference type="SAM" id="Phobius"/>
    </source>
</evidence>
<feature type="transmembrane region" description="Helical" evidence="1">
    <location>
        <begin position="47"/>
        <end position="64"/>
    </location>
</feature>
<protein>
    <submittedName>
        <fullName evidence="2">Uncharacterized protein</fullName>
    </submittedName>
</protein>